<dbReference type="PANTHER" id="PTHR12992:SF11">
    <property type="entry name" value="MITOCHONDRIAL COENZYME A DIPHOSPHATASE NUDT8"/>
    <property type="match status" value="1"/>
</dbReference>
<evidence type="ECO:0000256" key="6">
    <source>
        <dbReference type="ARBA" id="ARBA00023211"/>
    </source>
</evidence>
<dbReference type="GO" id="GO:0010945">
    <property type="term" value="F:coenzyme A diphosphatase activity"/>
    <property type="evidence" value="ECO:0007669"/>
    <property type="project" value="InterPro"/>
</dbReference>
<dbReference type="OrthoDB" id="9802805at2"/>
<dbReference type="InterPro" id="IPR015797">
    <property type="entry name" value="NUDIX_hydrolase-like_dom_sf"/>
</dbReference>
<keyword evidence="5" id="KW-0460">Magnesium</keyword>
<dbReference type="AlphaFoldDB" id="A0A379C2H4"/>
<dbReference type="CDD" id="cd03426">
    <property type="entry name" value="NUDIX_CoAse_Nudt7"/>
    <property type="match status" value="1"/>
</dbReference>
<dbReference type="InterPro" id="IPR045121">
    <property type="entry name" value="CoAse"/>
</dbReference>
<dbReference type="PROSITE" id="PS51462">
    <property type="entry name" value="NUDIX"/>
    <property type="match status" value="1"/>
</dbReference>
<dbReference type="Proteomes" id="UP000255517">
    <property type="component" value="Unassembled WGS sequence"/>
</dbReference>
<evidence type="ECO:0000256" key="2">
    <source>
        <dbReference type="ARBA" id="ARBA00001946"/>
    </source>
</evidence>
<gene>
    <name evidence="8" type="ORF">NCTC13149_00051</name>
</gene>
<dbReference type="STRING" id="1122949.GCA_000378725_00122"/>
<evidence type="ECO:0000256" key="4">
    <source>
        <dbReference type="ARBA" id="ARBA00022801"/>
    </source>
</evidence>
<evidence type="ECO:0000256" key="3">
    <source>
        <dbReference type="ARBA" id="ARBA00022723"/>
    </source>
</evidence>
<proteinExistence type="predicted"/>
<keyword evidence="3" id="KW-0479">Metal-binding</keyword>
<accession>A0A379C2H4</accession>
<dbReference type="EMBL" id="UGSZ01000001">
    <property type="protein sequence ID" value="SUB56281.1"/>
    <property type="molecule type" value="Genomic_DNA"/>
</dbReference>
<dbReference type="InterPro" id="IPR000086">
    <property type="entry name" value="NUDIX_hydrolase_dom"/>
</dbReference>
<reference evidence="8 9" key="1">
    <citation type="submission" date="2018-06" db="EMBL/GenBank/DDBJ databases">
        <authorList>
            <consortium name="Pathogen Informatics"/>
            <person name="Doyle S."/>
        </authorList>
    </citation>
    <scope>NUCLEOTIDE SEQUENCE [LARGE SCALE GENOMIC DNA]</scope>
    <source>
        <strain evidence="8 9">NCTC13149</strain>
    </source>
</reference>
<dbReference type="Pfam" id="PF00293">
    <property type="entry name" value="NUDIX"/>
    <property type="match status" value="1"/>
</dbReference>
<organism evidence="8 9">
    <name type="scientific">Peptoniphilus lacrimalis</name>
    <dbReference type="NCBI Taxonomy" id="33031"/>
    <lineage>
        <taxon>Bacteria</taxon>
        <taxon>Bacillati</taxon>
        <taxon>Bacillota</taxon>
        <taxon>Tissierellia</taxon>
        <taxon>Tissierellales</taxon>
        <taxon>Peptoniphilaceae</taxon>
        <taxon>Peptoniphilus</taxon>
    </lineage>
</organism>
<evidence type="ECO:0000256" key="1">
    <source>
        <dbReference type="ARBA" id="ARBA00001936"/>
    </source>
</evidence>
<comment type="cofactor">
    <cofactor evidence="2">
        <name>Mg(2+)</name>
        <dbReference type="ChEBI" id="CHEBI:18420"/>
    </cofactor>
</comment>
<dbReference type="Gene3D" id="3.90.79.10">
    <property type="entry name" value="Nucleoside Triphosphate Pyrophosphohydrolase"/>
    <property type="match status" value="1"/>
</dbReference>
<name>A0A379C2H4_9FIRM</name>
<sequence length="204" mass="23866">MDRELFTIKEKFRHKKPRAIDVRNAYSVLIPLIKRDNEVHILFEKRALSLKNQPGEISFPGGGIERGENSRDAAIRETCEELLINKRDLSIIGKGDFLVNPYSAIIYSYVGILNIEFDAISPSKEEVESIFTIPLDFFKINKPKSYKTKINLIREDSFPYELIPNGRNYKWKRAEGEMDFYVYKDIVIWGFTAKMLRNFIKNVY</sequence>
<feature type="domain" description="Nudix hydrolase" evidence="7">
    <location>
        <begin position="23"/>
        <end position="156"/>
    </location>
</feature>
<dbReference type="RefSeq" id="WP_019034191.1">
    <property type="nucleotide sequence ID" value="NZ_UGSZ01000001.1"/>
</dbReference>
<dbReference type="PANTHER" id="PTHR12992">
    <property type="entry name" value="NUDIX HYDROLASE"/>
    <property type="match status" value="1"/>
</dbReference>
<evidence type="ECO:0000313" key="8">
    <source>
        <dbReference type="EMBL" id="SUB56281.1"/>
    </source>
</evidence>
<protein>
    <submittedName>
        <fullName evidence="8">Putative NUDIX hydrolase</fullName>
    </submittedName>
</protein>
<dbReference type="SUPFAM" id="SSF55811">
    <property type="entry name" value="Nudix"/>
    <property type="match status" value="1"/>
</dbReference>
<dbReference type="GO" id="GO:0046872">
    <property type="term" value="F:metal ion binding"/>
    <property type="evidence" value="ECO:0007669"/>
    <property type="project" value="UniProtKB-KW"/>
</dbReference>
<evidence type="ECO:0000259" key="7">
    <source>
        <dbReference type="PROSITE" id="PS51462"/>
    </source>
</evidence>
<comment type="cofactor">
    <cofactor evidence="1">
        <name>Mn(2+)</name>
        <dbReference type="ChEBI" id="CHEBI:29035"/>
    </cofactor>
</comment>
<evidence type="ECO:0000256" key="5">
    <source>
        <dbReference type="ARBA" id="ARBA00022842"/>
    </source>
</evidence>
<keyword evidence="4 8" id="KW-0378">Hydrolase</keyword>
<evidence type="ECO:0000313" key="9">
    <source>
        <dbReference type="Proteomes" id="UP000255517"/>
    </source>
</evidence>
<keyword evidence="6" id="KW-0464">Manganese</keyword>